<dbReference type="Proteomes" id="UP001236404">
    <property type="component" value="Unassembled WGS sequence"/>
</dbReference>
<organism evidence="2 3">
    <name type="scientific">Curtobacterium caseinilyticum</name>
    <dbReference type="NCBI Taxonomy" id="3055137"/>
    <lineage>
        <taxon>Bacteria</taxon>
        <taxon>Bacillati</taxon>
        <taxon>Actinomycetota</taxon>
        <taxon>Actinomycetes</taxon>
        <taxon>Micrococcales</taxon>
        <taxon>Microbacteriaceae</taxon>
        <taxon>Curtobacterium</taxon>
    </lineage>
</organism>
<dbReference type="RefSeq" id="WP_289473922.1">
    <property type="nucleotide sequence ID" value="NZ_JAUCMN010000007.1"/>
</dbReference>
<gene>
    <name evidence="2" type="ORF">QUG93_11045</name>
</gene>
<feature type="compositionally biased region" description="Basic and acidic residues" evidence="1">
    <location>
        <begin position="101"/>
        <end position="112"/>
    </location>
</feature>
<evidence type="ECO:0000313" key="3">
    <source>
        <dbReference type="Proteomes" id="UP001236404"/>
    </source>
</evidence>
<accession>A0ABT7TRJ3</accession>
<evidence type="ECO:0000256" key="1">
    <source>
        <dbReference type="SAM" id="MobiDB-lite"/>
    </source>
</evidence>
<evidence type="ECO:0000313" key="2">
    <source>
        <dbReference type="EMBL" id="MDM7892224.1"/>
    </source>
</evidence>
<comment type="caution">
    <text evidence="2">The sequence shown here is derived from an EMBL/GenBank/DDBJ whole genome shotgun (WGS) entry which is preliminary data.</text>
</comment>
<name>A0ABT7TRJ3_9MICO</name>
<reference evidence="2 3" key="1">
    <citation type="submission" date="2023-06" db="EMBL/GenBank/DDBJ databases">
        <authorList>
            <person name="Feng G."/>
            <person name="Li J."/>
            <person name="Zhu H."/>
        </authorList>
    </citation>
    <scope>NUCLEOTIDE SEQUENCE [LARGE SCALE GENOMIC DNA]</scope>
    <source>
        <strain evidence="2 3">RHCKG28</strain>
    </source>
</reference>
<dbReference type="EMBL" id="JAUCMN010000007">
    <property type="protein sequence ID" value="MDM7892224.1"/>
    <property type="molecule type" value="Genomic_DNA"/>
</dbReference>
<sequence length="124" mass="13102">MKYVVYGENRVMTGDAIADAVLAYAAALGENGTTDIVEIPTADDDGVGVLTEMLLGPASQVMVEVAPDDELEPEDEDLVNELVRRTEAVGGGRFADAASSHSEEPAARRLRADPPTPTDTNRTS</sequence>
<proteinExistence type="predicted"/>
<protein>
    <submittedName>
        <fullName evidence="2">Uncharacterized protein</fullName>
    </submittedName>
</protein>
<feature type="region of interest" description="Disordered" evidence="1">
    <location>
        <begin position="90"/>
        <end position="124"/>
    </location>
</feature>
<keyword evidence="3" id="KW-1185">Reference proteome</keyword>